<evidence type="ECO:0000313" key="2">
    <source>
        <dbReference type="Proteomes" id="UP000184609"/>
    </source>
</evidence>
<dbReference type="Proteomes" id="UP000184609">
    <property type="component" value="Unassembled WGS sequence"/>
</dbReference>
<reference evidence="2" key="1">
    <citation type="submission" date="2016-12" db="EMBL/GenBank/DDBJ databases">
        <authorList>
            <person name="Varghese N."/>
            <person name="Submissions S."/>
        </authorList>
    </citation>
    <scope>NUCLEOTIDE SEQUENCE [LARGE SCALE GENOMIC DNA]</scope>
    <source>
        <strain evidence="2">DSM 25035</strain>
    </source>
</reference>
<dbReference type="STRING" id="1073327.SAMN04488108_1488"/>
<accession>A0A1M7ZA27</accession>
<dbReference type="OrthoDB" id="979394at2"/>
<evidence type="ECO:0000313" key="1">
    <source>
        <dbReference type="EMBL" id="SHO61659.1"/>
    </source>
</evidence>
<dbReference type="AlphaFoldDB" id="A0A1M7ZA27"/>
<sequence length="368" mass="41140">MKKILILIFGVLLFSCNENEFIEKPITNSKELILNSNDQIPKNITQIPSIIPHSELEPYRLNTYNFTPINDVSGNYLLETQLIDISNIPCDTELTSISDGDLTLIFDKPLIRRKAQTTRYCTWTGTFGFYPDVEGPDPYVLYSPFQNIVGISISKPVTTLGFEIQPNLNHQVFEFEVEFYNSNRKTGSIKREINAGWGGAKLFAAETEEKFDYVIIRSVSGDPYGFAVAQFRYILKEISPITIDFKPGNCNNTLNVNSKGVIPLAILGSMDLDVNNIDLSTVFLNGVSPSTSSMADLAGHFEKQDACDCSIIGKDEIMDLNLKFDTQALVESLGEVSDGESVEFTLTFETLDGRIWEGEDCVDIIKKK</sequence>
<evidence type="ECO:0008006" key="3">
    <source>
        <dbReference type="Google" id="ProtNLM"/>
    </source>
</evidence>
<dbReference type="PROSITE" id="PS51257">
    <property type="entry name" value="PROKAR_LIPOPROTEIN"/>
    <property type="match status" value="1"/>
</dbReference>
<dbReference type="EMBL" id="FRXN01000002">
    <property type="protein sequence ID" value="SHO61659.1"/>
    <property type="molecule type" value="Genomic_DNA"/>
</dbReference>
<gene>
    <name evidence="1" type="ORF">SAMN04488108_1488</name>
</gene>
<name>A0A1M7ZA27_9BACT</name>
<dbReference type="RefSeq" id="WP_073571150.1">
    <property type="nucleotide sequence ID" value="NZ_FRXN01000002.1"/>
</dbReference>
<keyword evidence="2" id="KW-1185">Reference proteome</keyword>
<organism evidence="1 2">
    <name type="scientific">Algoriphagus zhangzhouensis</name>
    <dbReference type="NCBI Taxonomy" id="1073327"/>
    <lineage>
        <taxon>Bacteria</taxon>
        <taxon>Pseudomonadati</taxon>
        <taxon>Bacteroidota</taxon>
        <taxon>Cytophagia</taxon>
        <taxon>Cytophagales</taxon>
        <taxon>Cyclobacteriaceae</taxon>
        <taxon>Algoriphagus</taxon>
    </lineage>
</organism>
<protein>
    <recommendedName>
        <fullName evidence="3">Lipoprotein</fullName>
    </recommendedName>
</protein>
<proteinExistence type="predicted"/>